<evidence type="ECO:0000313" key="2">
    <source>
        <dbReference type="EMBL" id="MVT71083.1"/>
    </source>
</evidence>
<accession>A0A844SVQ5</accession>
<dbReference type="AlphaFoldDB" id="A0A844SVQ5"/>
<comment type="caution">
    <text evidence="2">The sequence shown here is derived from an EMBL/GenBank/DDBJ whole genome shotgun (WGS) entry which is preliminary data.</text>
</comment>
<protein>
    <submittedName>
        <fullName evidence="2">Uncharacterized protein</fullName>
    </submittedName>
</protein>
<dbReference type="RefSeq" id="WP_157348719.1">
    <property type="nucleotide sequence ID" value="NZ_CP121667.1"/>
</dbReference>
<feature type="region of interest" description="Disordered" evidence="1">
    <location>
        <begin position="36"/>
        <end position="63"/>
    </location>
</feature>
<dbReference type="Proteomes" id="UP000436468">
    <property type="component" value="Unassembled WGS sequence"/>
</dbReference>
<proteinExistence type="predicted"/>
<gene>
    <name evidence="2" type="ORF">GPL21_39255</name>
</gene>
<keyword evidence="3" id="KW-1185">Reference proteome</keyword>
<feature type="compositionally biased region" description="Pro residues" evidence="1">
    <location>
        <begin position="44"/>
        <end position="63"/>
    </location>
</feature>
<organism evidence="2 3">
    <name type="scientific">Bradyrhizobium pachyrhizi</name>
    <dbReference type="NCBI Taxonomy" id="280333"/>
    <lineage>
        <taxon>Bacteria</taxon>
        <taxon>Pseudomonadati</taxon>
        <taxon>Pseudomonadota</taxon>
        <taxon>Alphaproteobacteria</taxon>
        <taxon>Hyphomicrobiales</taxon>
        <taxon>Nitrobacteraceae</taxon>
        <taxon>Bradyrhizobium</taxon>
    </lineage>
</organism>
<evidence type="ECO:0000313" key="3">
    <source>
        <dbReference type="Proteomes" id="UP000436468"/>
    </source>
</evidence>
<dbReference type="EMBL" id="WQNF01000059">
    <property type="protein sequence ID" value="MVT71083.1"/>
    <property type="molecule type" value="Genomic_DNA"/>
</dbReference>
<evidence type="ECO:0000256" key="1">
    <source>
        <dbReference type="SAM" id="MobiDB-lite"/>
    </source>
</evidence>
<reference evidence="2 3" key="1">
    <citation type="submission" date="2019-12" db="EMBL/GenBank/DDBJ databases">
        <title>Draft genome sequences Bradyrhizobium cajani AMBPC1010, Bradyrhizobium pachyrhizi AMBPC1040 and Bradyrhizobium yuanmingense ALSPC3051, three plant growth promoting strains isolated from nodules of Cajanus cajan L. in Dominican Republic.</title>
        <authorList>
            <person name="Flores-Felix J.D."/>
            <person name="Araujo J."/>
            <person name="Diaz-Alcantara C."/>
            <person name="Gonzalez-Andres F."/>
            <person name="Velazquez E."/>
        </authorList>
    </citation>
    <scope>NUCLEOTIDE SEQUENCE [LARGE SCALE GENOMIC DNA]</scope>
    <source>
        <strain evidence="2 3">1040</strain>
    </source>
</reference>
<sequence length="63" mass="7255">MDRDQDIDEGFGSTLRRSYGRLAWWIVRLNRVLEPSRAAEPPRALSPPRPAVPPRRPVPPRPE</sequence>
<name>A0A844SVQ5_9BRAD</name>